<keyword evidence="12" id="KW-1185">Reference proteome</keyword>
<feature type="domain" description="Cytochrome c" evidence="10">
    <location>
        <begin position="144"/>
        <end position="230"/>
    </location>
</feature>
<evidence type="ECO:0000256" key="9">
    <source>
        <dbReference type="SAM" id="SignalP"/>
    </source>
</evidence>
<evidence type="ECO:0000256" key="4">
    <source>
        <dbReference type="ARBA" id="ARBA00022723"/>
    </source>
</evidence>
<evidence type="ECO:0000256" key="3">
    <source>
        <dbReference type="ARBA" id="ARBA00022617"/>
    </source>
</evidence>
<comment type="subcellular location">
    <subcellularLocation>
        <location evidence="1">Periplasm</location>
    </subcellularLocation>
</comment>
<dbReference type="RefSeq" id="WP_290263933.1">
    <property type="nucleotide sequence ID" value="NZ_JAUFQG010000006.1"/>
</dbReference>
<gene>
    <name evidence="11" type="ORF">ACFOX3_06065</name>
</gene>
<feature type="domain" description="Cytochrome c" evidence="10">
    <location>
        <begin position="41"/>
        <end position="130"/>
    </location>
</feature>
<sequence>MIKWFGFSRRLCVELSIQRFCCLLLVLLPQGFSHADTDVMVNPSAGAKPNVSEPNCAVCHGSNWQGNSILASPNLYILPDWYISGQIQSYQKGWRQRAEQPSISDDMASVARALNATQIADALSVKQQLKPVASVVKKSTLVAERINQGKAAFAACASCHGSEGQGKQILHAPPLAGQNLAYLKAQLVSFGLGRRGFSADDIYGQQMAQALTWPMSDETLDALLAYISTL</sequence>
<dbReference type="PANTHER" id="PTHR33751">
    <property type="entry name" value="CBB3-TYPE CYTOCHROME C OXIDASE SUBUNIT FIXP"/>
    <property type="match status" value="1"/>
</dbReference>
<keyword evidence="3 8" id="KW-0349">Heme</keyword>
<evidence type="ECO:0000256" key="1">
    <source>
        <dbReference type="ARBA" id="ARBA00004418"/>
    </source>
</evidence>
<evidence type="ECO:0000256" key="2">
    <source>
        <dbReference type="ARBA" id="ARBA00022448"/>
    </source>
</evidence>
<dbReference type="InterPro" id="IPR050597">
    <property type="entry name" value="Cytochrome_c_Oxidase_Subunit"/>
</dbReference>
<keyword evidence="4 8" id="KW-0479">Metal-binding</keyword>
<evidence type="ECO:0000256" key="5">
    <source>
        <dbReference type="ARBA" id="ARBA00022764"/>
    </source>
</evidence>
<evidence type="ECO:0000256" key="8">
    <source>
        <dbReference type="PROSITE-ProRule" id="PRU00433"/>
    </source>
</evidence>
<dbReference type="Gene3D" id="1.10.760.10">
    <property type="entry name" value="Cytochrome c-like domain"/>
    <property type="match status" value="2"/>
</dbReference>
<dbReference type="InterPro" id="IPR024167">
    <property type="entry name" value="Cytochrome_c4-like"/>
</dbReference>
<dbReference type="PANTHER" id="PTHR33751:SF9">
    <property type="entry name" value="CYTOCHROME C4"/>
    <property type="match status" value="1"/>
</dbReference>
<name>A0ABV8V315_9GAMM</name>
<evidence type="ECO:0000256" key="7">
    <source>
        <dbReference type="ARBA" id="ARBA00023004"/>
    </source>
</evidence>
<comment type="caution">
    <text evidence="11">The sequence shown here is derived from an EMBL/GenBank/DDBJ whole genome shotgun (WGS) entry which is preliminary data.</text>
</comment>
<keyword evidence="9" id="KW-0732">Signal</keyword>
<accession>A0ABV8V315</accession>
<organism evidence="11 12">
    <name type="scientific">Simiduia curdlanivorans</name>
    <dbReference type="NCBI Taxonomy" id="1492769"/>
    <lineage>
        <taxon>Bacteria</taxon>
        <taxon>Pseudomonadati</taxon>
        <taxon>Pseudomonadota</taxon>
        <taxon>Gammaproteobacteria</taxon>
        <taxon>Cellvibrionales</taxon>
        <taxon>Cellvibrionaceae</taxon>
        <taxon>Simiduia</taxon>
    </lineage>
</organism>
<evidence type="ECO:0000259" key="10">
    <source>
        <dbReference type="PROSITE" id="PS51007"/>
    </source>
</evidence>
<dbReference type="SUPFAM" id="SSF46626">
    <property type="entry name" value="Cytochrome c"/>
    <property type="match status" value="2"/>
</dbReference>
<dbReference type="InterPro" id="IPR036909">
    <property type="entry name" value="Cyt_c-like_dom_sf"/>
</dbReference>
<feature type="chain" id="PRO_5045259289" evidence="9">
    <location>
        <begin position="36"/>
        <end position="230"/>
    </location>
</feature>
<proteinExistence type="predicted"/>
<keyword evidence="5" id="KW-0574">Periplasm</keyword>
<keyword evidence="6" id="KW-0249">Electron transport</keyword>
<keyword evidence="7 8" id="KW-0408">Iron</keyword>
<evidence type="ECO:0000313" key="12">
    <source>
        <dbReference type="Proteomes" id="UP001595840"/>
    </source>
</evidence>
<dbReference type="PROSITE" id="PS51007">
    <property type="entry name" value="CYTC"/>
    <property type="match status" value="2"/>
</dbReference>
<dbReference type="Proteomes" id="UP001595840">
    <property type="component" value="Unassembled WGS sequence"/>
</dbReference>
<feature type="signal peptide" evidence="9">
    <location>
        <begin position="1"/>
        <end position="35"/>
    </location>
</feature>
<reference evidence="12" key="1">
    <citation type="journal article" date="2019" name="Int. J. Syst. Evol. Microbiol.">
        <title>The Global Catalogue of Microorganisms (GCM) 10K type strain sequencing project: providing services to taxonomists for standard genome sequencing and annotation.</title>
        <authorList>
            <consortium name="The Broad Institute Genomics Platform"/>
            <consortium name="The Broad Institute Genome Sequencing Center for Infectious Disease"/>
            <person name="Wu L."/>
            <person name="Ma J."/>
        </authorList>
    </citation>
    <scope>NUCLEOTIDE SEQUENCE [LARGE SCALE GENOMIC DNA]</scope>
    <source>
        <strain evidence="12">CECT 8570</strain>
    </source>
</reference>
<evidence type="ECO:0000313" key="11">
    <source>
        <dbReference type="EMBL" id="MFC4361859.1"/>
    </source>
</evidence>
<keyword evidence="2" id="KW-0813">Transport</keyword>
<dbReference type="EMBL" id="JBHSCX010000004">
    <property type="protein sequence ID" value="MFC4361859.1"/>
    <property type="molecule type" value="Genomic_DNA"/>
</dbReference>
<evidence type="ECO:0000256" key="6">
    <source>
        <dbReference type="ARBA" id="ARBA00022982"/>
    </source>
</evidence>
<dbReference type="InterPro" id="IPR009056">
    <property type="entry name" value="Cyt_c-like_dom"/>
</dbReference>
<dbReference type="Pfam" id="PF00034">
    <property type="entry name" value="Cytochrom_C"/>
    <property type="match status" value="1"/>
</dbReference>
<dbReference type="PIRSF" id="PIRSF000005">
    <property type="entry name" value="Cytochrome_c4"/>
    <property type="match status" value="1"/>
</dbReference>
<protein>
    <submittedName>
        <fullName evidence="11">C-type cytochrome</fullName>
    </submittedName>
</protein>